<dbReference type="AlphaFoldDB" id="A0A812NQX5"/>
<accession>A0A812NQX5</accession>
<organism evidence="1 2">
    <name type="scientific">Symbiodinium natans</name>
    <dbReference type="NCBI Taxonomy" id="878477"/>
    <lineage>
        <taxon>Eukaryota</taxon>
        <taxon>Sar</taxon>
        <taxon>Alveolata</taxon>
        <taxon>Dinophyceae</taxon>
        <taxon>Suessiales</taxon>
        <taxon>Symbiodiniaceae</taxon>
        <taxon>Symbiodinium</taxon>
    </lineage>
</organism>
<dbReference type="Proteomes" id="UP000604046">
    <property type="component" value="Unassembled WGS sequence"/>
</dbReference>
<sequence>MPLMRFLQSRLAPGARGSKSIGVLGHVGTTSADPQVASHASLFEMKVLNDGWILDTTCYEWKHVQFKTQSQELKARCPACKGPLQGSYWKRMCGKILEHPYVAAQAELLAGPRRNSTGGRRLSAVAQTARSAVSGLNFETLAVAASKAVVGSNMSIGGVSLQGTLLGGTFQAATLQDPPEDQAKVEMRWAPQALCQEILEEVPRKADAKHVRPQAVLATAHFVEVCSRQGEIRRERQPKEVAAHPEGDVSLPWIADPHTLKLQDRAGMVNTEEEQFHEDLLAMAA</sequence>
<dbReference type="OrthoDB" id="10508233at2759"/>
<evidence type="ECO:0000313" key="2">
    <source>
        <dbReference type="Proteomes" id="UP000604046"/>
    </source>
</evidence>
<dbReference type="EMBL" id="CAJNDS010002069">
    <property type="protein sequence ID" value="CAE7303487.1"/>
    <property type="molecule type" value="Genomic_DNA"/>
</dbReference>
<protein>
    <submittedName>
        <fullName evidence="1">ODA11 protein</fullName>
    </submittedName>
</protein>
<name>A0A812NQX5_9DINO</name>
<evidence type="ECO:0000313" key="1">
    <source>
        <dbReference type="EMBL" id="CAE7303487.1"/>
    </source>
</evidence>
<comment type="caution">
    <text evidence="1">The sequence shown here is derived from an EMBL/GenBank/DDBJ whole genome shotgun (WGS) entry which is preliminary data.</text>
</comment>
<proteinExistence type="predicted"/>
<keyword evidence="2" id="KW-1185">Reference proteome</keyword>
<reference evidence="1" key="1">
    <citation type="submission" date="2021-02" db="EMBL/GenBank/DDBJ databases">
        <authorList>
            <person name="Dougan E. K."/>
            <person name="Rhodes N."/>
            <person name="Thang M."/>
            <person name="Chan C."/>
        </authorList>
    </citation>
    <scope>NUCLEOTIDE SEQUENCE</scope>
</reference>
<gene>
    <name evidence="1" type="primary">ODA11</name>
    <name evidence="1" type="ORF">SNAT2548_LOCUS15958</name>
</gene>